<reference evidence="6 7" key="1">
    <citation type="submission" date="2014-11" db="EMBL/GenBank/DDBJ databases">
        <authorList>
            <person name="Zhu J."/>
            <person name="Qi W."/>
            <person name="Song R."/>
        </authorList>
    </citation>
    <scope>NUCLEOTIDE SEQUENCE [LARGE SCALE GENOMIC DNA]</scope>
</reference>
<dbReference type="InParanoid" id="A0A0G4FF59"/>
<keyword evidence="1" id="KW-0132">Cell division</keyword>
<keyword evidence="7" id="KW-1185">Reference proteome</keyword>
<dbReference type="InterPro" id="IPR006671">
    <property type="entry name" value="Cyclin_N"/>
</dbReference>
<evidence type="ECO:0000256" key="2">
    <source>
        <dbReference type="ARBA" id="ARBA00023127"/>
    </source>
</evidence>
<protein>
    <recommendedName>
        <fullName evidence="5">Cyclin N-terminal domain-containing protein</fullName>
    </recommendedName>
</protein>
<dbReference type="InterPro" id="IPR048258">
    <property type="entry name" value="Cyclins_cyclin-box"/>
</dbReference>
<dbReference type="InterPro" id="IPR036915">
    <property type="entry name" value="Cyclin-like_sf"/>
</dbReference>
<evidence type="ECO:0000256" key="3">
    <source>
        <dbReference type="ARBA" id="ARBA00023306"/>
    </source>
</evidence>
<evidence type="ECO:0000313" key="7">
    <source>
        <dbReference type="Proteomes" id="UP000041254"/>
    </source>
</evidence>
<keyword evidence="2" id="KW-0195">Cyclin</keyword>
<name>A0A0G4FF59_VITBC</name>
<feature type="compositionally biased region" description="Basic and acidic residues" evidence="4">
    <location>
        <begin position="16"/>
        <end position="38"/>
    </location>
</feature>
<dbReference type="Gene3D" id="1.10.472.10">
    <property type="entry name" value="Cyclin-like"/>
    <property type="match status" value="1"/>
</dbReference>
<gene>
    <name evidence="6" type="ORF">Vbra_15159</name>
</gene>
<dbReference type="OrthoDB" id="5590282at2759"/>
<evidence type="ECO:0000256" key="4">
    <source>
        <dbReference type="SAM" id="MobiDB-lite"/>
    </source>
</evidence>
<proteinExistence type="predicted"/>
<feature type="region of interest" description="Disordered" evidence="4">
    <location>
        <begin position="1"/>
        <end position="53"/>
    </location>
</feature>
<dbReference type="Proteomes" id="UP000041254">
    <property type="component" value="Unassembled WGS sequence"/>
</dbReference>
<dbReference type="AlphaFoldDB" id="A0A0G4FF59"/>
<keyword evidence="3" id="KW-0131">Cell cycle</keyword>
<dbReference type="PROSITE" id="PS00292">
    <property type="entry name" value="CYCLINS"/>
    <property type="match status" value="1"/>
</dbReference>
<organism evidence="6 7">
    <name type="scientific">Vitrella brassicaformis (strain CCMP3155)</name>
    <dbReference type="NCBI Taxonomy" id="1169540"/>
    <lineage>
        <taxon>Eukaryota</taxon>
        <taxon>Sar</taxon>
        <taxon>Alveolata</taxon>
        <taxon>Colpodellida</taxon>
        <taxon>Vitrellaceae</taxon>
        <taxon>Vitrella</taxon>
    </lineage>
</organism>
<evidence type="ECO:0000259" key="5">
    <source>
        <dbReference type="Pfam" id="PF00134"/>
    </source>
</evidence>
<dbReference type="InterPro" id="IPR039361">
    <property type="entry name" value="Cyclin"/>
</dbReference>
<feature type="domain" description="Cyclin N-terminal" evidence="5">
    <location>
        <begin position="118"/>
        <end position="237"/>
    </location>
</feature>
<evidence type="ECO:0000313" key="6">
    <source>
        <dbReference type="EMBL" id="CEM11498.1"/>
    </source>
</evidence>
<dbReference type="VEuPathDB" id="CryptoDB:Vbra_15159"/>
<dbReference type="EMBL" id="CDMY01000417">
    <property type="protein sequence ID" value="CEM11498.1"/>
    <property type="molecule type" value="Genomic_DNA"/>
</dbReference>
<accession>A0A0G4FF59</accession>
<dbReference type="SUPFAM" id="SSF47954">
    <property type="entry name" value="Cyclin-like"/>
    <property type="match status" value="1"/>
</dbReference>
<dbReference type="GO" id="GO:0051301">
    <property type="term" value="P:cell division"/>
    <property type="evidence" value="ECO:0007669"/>
    <property type="project" value="UniProtKB-KW"/>
</dbReference>
<dbReference type="PANTHER" id="PTHR10177">
    <property type="entry name" value="CYCLINS"/>
    <property type="match status" value="1"/>
</dbReference>
<dbReference type="Pfam" id="PF00134">
    <property type="entry name" value="Cyclin_N"/>
    <property type="match status" value="1"/>
</dbReference>
<evidence type="ECO:0000256" key="1">
    <source>
        <dbReference type="ARBA" id="ARBA00022618"/>
    </source>
</evidence>
<sequence length="430" mass="47774">MYAKMANSESQGAVKDLVKEDCEREREPEGSVCEDEHGGAVSEVAGGSKGEGGGEGGCVTEECAYGSTEEEVVSCILDKLLPLPQPWPKHPSIHAFPTYLYVHEASCYDSTEHSFAHSKGDRRNLTQWIGDVVKSLRLTCSTFLSAVNVLDRFLDKKELANWERRYVDEEGTEIIPRIDPKDSPAIAVACLYVSAKFHEFMDERCLPVVKDFVKAAPYIKSVDDVRLLEVEVLKTLDGLFVTNTSIDFILLYLARLRDTYEDVFGSVKSEIPYFIREFAVLAQAAAVEGWGGDIPGSCLAAAAIRYFLKPYFAKHVDDLNAMCDDIFAMEMRRYSSAIWLLDQLRPMLFARLDMDMATVRSQLMKQMKEEGPRSLRKYVDVSITQLHLPDIFPLAPNAPTPNVAISPIHSGVTTQSTAADDMSTVTSGTP</sequence>